<dbReference type="InterPro" id="IPR051908">
    <property type="entry name" value="Ribosomal_N-acetyltransferase"/>
</dbReference>
<keyword evidence="3" id="KW-1185">Reference proteome</keyword>
<dbReference type="PROSITE" id="PS51186">
    <property type="entry name" value="GNAT"/>
    <property type="match status" value="1"/>
</dbReference>
<reference evidence="3" key="1">
    <citation type="journal article" date="2019" name="Int. J. Syst. Evol. Microbiol.">
        <title>The Global Catalogue of Microorganisms (GCM) 10K type strain sequencing project: providing services to taxonomists for standard genome sequencing and annotation.</title>
        <authorList>
            <consortium name="The Broad Institute Genomics Platform"/>
            <consortium name="The Broad Institute Genome Sequencing Center for Infectious Disease"/>
            <person name="Wu L."/>
            <person name="Ma J."/>
        </authorList>
    </citation>
    <scope>NUCLEOTIDE SEQUENCE [LARGE SCALE GENOMIC DNA]</scope>
    <source>
        <strain evidence="3">CCM 8653</strain>
    </source>
</reference>
<evidence type="ECO:0000313" key="2">
    <source>
        <dbReference type="EMBL" id="GGI05916.1"/>
    </source>
</evidence>
<proteinExistence type="predicted"/>
<dbReference type="EMBL" id="BMDG01000003">
    <property type="protein sequence ID" value="GGI05916.1"/>
    <property type="molecule type" value="Genomic_DNA"/>
</dbReference>
<dbReference type="Gene3D" id="3.40.630.30">
    <property type="match status" value="1"/>
</dbReference>
<protein>
    <recommendedName>
        <fullName evidence="1">N-acetyltransferase domain-containing protein</fullName>
    </recommendedName>
</protein>
<dbReference type="CDD" id="cd04301">
    <property type="entry name" value="NAT_SF"/>
    <property type="match status" value="1"/>
</dbReference>
<evidence type="ECO:0000259" key="1">
    <source>
        <dbReference type="PROSITE" id="PS51186"/>
    </source>
</evidence>
<name>A0ABQ2B4R0_9MICO</name>
<feature type="domain" description="N-acetyltransferase" evidence="1">
    <location>
        <begin position="11"/>
        <end position="184"/>
    </location>
</feature>
<organism evidence="2 3">
    <name type="scientific">Isoptericola cucumis</name>
    <dbReference type="NCBI Taxonomy" id="1776856"/>
    <lineage>
        <taxon>Bacteria</taxon>
        <taxon>Bacillati</taxon>
        <taxon>Actinomycetota</taxon>
        <taxon>Actinomycetes</taxon>
        <taxon>Micrococcales</taxon>
        <taxon>Promicromonosporaceae</taxon>
        <taxon>Isoptericola</taxon>
    </lineage>
</organism>
<evidence type="ECO:0000313" key="3">
    <source>
        <dbReference type="Proteomes" id="UP000632535"/>
    </source>
</evidence>
<dbReference type="InterPro" id="IPR000182">
    <property type="entry name" value="GNAT_dom"/>
</dbReference>
<dbReference type="SUPFAM" id="SSF55729">
    <property type="entry name" value="Acyl-CoA N-acyltransferases (Nat)"/>
    <property type="match status" value="1"/>
</dbReference>
<gene>
    <name evidence="2" type="ORF">GCM10007368_08540</name>
</gene>
<dbReference type="Proteomes" id="UP000632535">
    <property type="component" value="Unassembled WGS sequence"/>
</dbReference>
<comment type="caution">
    <text evidence="2">The sequence shown here is derived from an EMBL/GenBank/DDBJ whole genome shotgun (WGS) entry which is preliminary data.</text>
</comment>
<sequence>MRTPVLHGEMVRLRTIEARDADRLWMSLRDPDSGRLRGMGTDASSSRADVDAWAAAAADLPGRYDWAITPAAVRDGELVSDDLIGEISLDQVDLHVRSANLRLRMMPDYRGRGYGREAIGEVLRFAFDADGLGLHRVTLSVISLHPRARALYDSLGFREEGRLRDAYRDGDGWADAVVMSILEDEYRAGVGAD</sequence>
<dbReference type="InterPro" id="IPR016181">
    <property type="entry name" value="Acyl_CoA_acyltransferase"/>
</dbReference>
<dbReference type="PANTHER" id="PTHR43441">
    <property type="entry name" value="RIBOSOMAL-PROTEIN-SERINE ACETYLTRANSFERASE"/>
    <property type="match status" value="1"/>
</dbReference>
<dbReference type="RefSeq" id="WP_188522446.1">
    <property type="nucleotide sequence ID" value="NZ_BMDG01000003.1"/>
</dbReference>
<dbReference type="PANTHER" id="PTHR43441:SF10">
    <property type="entry name" value="ACETYLTRANSFERASE"/>
    <property type="match status" value="1"/>
</dbReference>
<dbReference type="Pfam" id="PF13302">
    <property type="entry name" value="Acetyltransf_3"/>
    <property type="match status" value="1"/>
</dbReference>
<accession>A0ABQ2B4R0</accession>